<feature type="domain" description="Transposase IS200-like" evidence="1">
    <location>
        <begin position="10"/>
        <end position="143"/>
    </location>
</feature>
<organism evidence="2 3">
    <name type="scientific">Chitinivibrio alkaliphilus ACht1</name>
    <dbReference type="NCBI Taxonomy" id="1313304"/>
    <lineage>
        <taxon>Bacteria</taxon>
        <taxon>Pseudomonadati</taxon>
        <taxon>Fibrobacterota</taxon>
        <taxon>Chitinivibrionia</taxon>
        <taxon>Chitinivibrionales</taxon>
        <taxon>Chitinivibrionaceae</taxon>
        <taxon>Chitinivibrio</taxon>
    </lineage>
</organism>
<dbReference type="OrthoDB" id="9800147at2"/>
<dbReference type="RefSeq" id="WP_022636587.1">
    <property type="nucleotide sequence ID" value="NZ_ASJR01000008.1"/>
</dbReference>
<dbReference type="eggNOG" id="COG1943">
    <property type="taxonomic scope" value="Bacteria"/>
</dbReference>
<dbReference type="InterPro" id="IPR002686">
    <property type="entry name" value="Transposase_17"/>
</dbReference>
<protein>
    <recommendedName>
        <fullName evidence="1">Transposase IS200-like domain-containing protein</fullName>
    </recommendedName>
</protein>
<proteinExistence type="predicted"/>
<dbReference type="InterPro" id="IPR036515">
    <property type="entry name" value="Transposase_17_sf"/>
</dbReference>
<evidence type="ECO:0000313" key="3">
    <source>
        <dbReference type="Proteomes" id="UP000017148"/>
    </source>
</evidence>
<dbReference type="GO" id="GO:0043565">
    <property type="term" value="F:sequence-specific DNA binding"/>
    <property type="evidence" value="ECO:0007669"/>
    <property type="project" value="TreeGrafter"/>
</dbReference>
<comment type="caution">
    <text evidence="2">The sequence shown here is derived from an EMBL/GenBank/DDBJ whole genome shotgun (WGS) entry which is preliminary data.</text>
</comment>
<evidence type="ECO:0000259" key="1">
    <source>
        <dbReference type="SMART" id="SM01321"/>
    </source>
</evidence>
<dbReference type="SMART" id="SM01321">
    <property type="entry name" value="Y1_Tnp"/>
    <property type="match status" value="1"/>
</dbReference>
<reference evidence="2 3" key="1">
    <citation type="journal article" date="2013" name="Environ. Microbiol.">
        <title>Genome analysis of Chitinivibrio alkaliphilus gen. nov., sp. nov., a novel extremely haloalkaliphilic anaerobic chitinolytic bacterium from the candidate phylum Termite Group 3.</title>
        <authorList>
            <person name="Sorokin D.Y."/>
            <person name="Gumerov V.M."/>
            <person name="Rakitin A.L."/>
            <person name="Beletsky A.V."/>
            <person name="Damste J.S."/>
            <person name="Muyzer G."/>
            <person name="Mardanov A.V."/>
            <person name="Ravin N.V."/>
        </authorList>
    </citation>
    <scope>NUCLEOTIDE SEQUENCE [LARGE SCALE GENOMIC DNA]</scope>
    <source>
        <strain evidence="2 3">ACht1</strain>
    </source>
</reference>
<dbReference type="Gene3D" id="3.30.70.1290">
    <property type="entry name" value="Transposase IS200-like"/>
    <property type="match status" value="1"/>
</dbReference>
<dbReference type="EMBL" id="ASJR01000008">
    <property type="protein sequence ID" value="ERP31886.1"/>
    <property type="molecule type" value="Genomic_DNA"/>
</dbReference>
<accession>U7D8K2</accession>
<dbReference type="NCBIfam" id="NF047646">
    <property type="entry name" value="REP_Tyr_transpos"/>
    <property type="match status" value="1"/>
</dbReference>
<dbReference type="GO" id="GO:0004803">
    <property type="term" value="F:transposase activity"/>
    <property type="evidence" value="ECO:0007669"/>
    <property type="project" value="InterPro"/>
</dbReference>
<sequence length="177" mass="20722">MGRSRYKIYDTRYPCFITGTCIRWLPLFSNPDNASIFMNTIRYLQESQSLQIFAWVMMENHFHMIARSSDLPKTVAILKSYSGKRVVESLEEKKNYGLLQELSFGKKPHKTKQNFQVWQEGCHREGIFDRSVMTQKVEYIHNTPVQRGFVDFPDQWRYSSARDYSGGTGLITVVTGW</sequence>
<dbReference type="SUPFAM" id="SSF143422">
    <property type="entry name" value="Transposase IS200-like"/>
    <property type="match status" value="1"/>
</dbReference>
<name>U7D8K2_9BACT</name>
<evidence type="ECO:0000313" key="2">
    <source>
        <dbReference type="EMBL" id="ERP31886.1"/>
    </source>
</evidence>
<keyword evidence="3" id="KW-1185">Reference proteome</keyword>
<gene>
    <name evidence="2" type="ORF">CALK_1101</name>
</gene>
<dbReference type="InterPro" id="IPR052715">
    <property type="entry name" value="RAYT_transposase"/>
</dbReference>
<dbReference type="PANTHER" id="PTHR36966:SF1">
    <property type="entry name" value="REP-ASSOCIATED TYROSINE TRANSPOSASE"/>
    <property type="match status" value="1"/>
</dbReference>
<dbReference type="GO" id="GO:0006313">
    <property type="term" value="P:DNA transposition"/>
    <property type="evidence" value="ECO:0007669"/>
    <property type="project" value="InterPro"/>
</dbReference>
<dbReference type="AlphaFoldDB" id="U7D8K2"/>
<dbReference type="Proteomes" id="UP000017148">
    <property type="component" value="Unassembled WGS sequence"/>
</dbReference>
<dbReference type="PANTHER" id="PTHR36966">
    <property type="entry name" value="REP-ASSOCIATED TYROSINE TRANSPOSASE"/>
    <property type="match status" value="1"/>
</dbReference>
<dbReference type="STRING" id="1313304.CALK_1101"/>